<dbReference type="WBParaSite" id="SBAD_0001331801-mRNA-1">
    <property type="protein sequence ID" value="SBAD_0001331801-mRNA-1"/>
    <property type="gene ID" value="SBAD_0001331801"/>
</dbReference>
<feature type="domain" description="Muniscin C-terminal" evidence="1">
    <location>
        <begin position="5"/>
        <end position="83"/>
    </location>
</feature>
<organism evidence="2">
    <name type="scientific">Soboliphyme baturini</name>
    <dbReference type="NCBI Taxonomy" id="241478"/>
    <lineage>
        <taxon>Eukaryota</taxon>
        <taxon>Metazoa</taxon>
        <taxon>Ecdysozoa</taxon>
        <taxon>Nematoda</taxon>
        <taxon>Enoplea</taxon>
        <taxon>Dorylaimia</taxon>
        <taxon>Dioctophymatida</taxon>
        <taxon>Dioctophymatoidea</taxon>
        <taxon>Soboliphymatidae</taxon>
        <taxon>Soboliphyme</taxon>
    </lineage>
</organism>
<reference evidence="2" key="1">
    <citation type="submission" date="2016-06" db="UniProtKB">
        <authorList>
            <consortium name="WormBaseParasite"/>
        </authorList>
    </citation>
    <scope>IDENTIFICATION</scope>
</reference>
<dbReference type="Pfam" id="PF10291">
    <property type="entry name" value="muHD"/>
    <property type="match status" value="1"/>
</dbReference>
<sequence>LLRIKESNQLQWRSTELSRHGESAGTLKARLFLSHGPSTPSRTFVQFQAADVTFSGLDVALNSRDYRLSLLRKRIVSGKYVCEPEVR</sequence>
<proteinExistence type="predicted"/>
<evidence type="ECO:0000259" key="1">
    <source>
        <dbReference type="Pfam" id="PF10291"/>
    </source>
</evidence>
<name>A0A183JAK7_9BILA</name>
<protein>
    <submittedName>
        <fullName evidence="2">MuHD domain-containing protein</fullName>
    </submittedName>
</protein>
<accession>A0A183JAK7</accession>
<evidence type="ECO:0000313" key="2">
    <source>
        <dbReference type="WBParaSite" id="SBAD_0001331801-mRNA-1"/>
    </source>
</evidence>
<dbReference type="InterPro" id="IPR018808">
    <property type="entry name" value="Muniscin_C"/>
</dbReference>
<dbReference type="AlphaFoldDB" id="A0A183JAK7"/>